<dbReference type="PROSITE" id="PS51318">
    <property type="entry name" value="TAT"/>
    <property type="match status" value="1"/>
</dbReference>
<organism evidence="3 4">
    <name type="scientific">Brachybacterium hainanense</name>
    <dbReference type="NCBI Taxonomy" id="1541174"/>
    <lineage>
        <taxon>Bacteria</taxon>
        <taxon>Bacillati</taxon>
        <taxon>Actinomycetota</taxon>
        <taxon>Actinomycetes</taxon>
        <taxon>Micrococcales</taxon>
        <taxon>Dermabacteraceae</taxon>
        <taxon>Brachybacterium</taxon>
    </lineage>
</organism>
<evidence type="ECO:0000256" key="2">
    <source>
        <dbReference type="SAM" id="SignalP"/>
    </source>
</evidence>
<dbReference type="Proteomes" id="UP001589793">
    <property type="component" value="Unassembled WGS sequence"/>
</dbReference>
<gene>
    <name evidence="3" type="ORF">ACFFF6_12070</name>
</gene>
<comment type="caution">
    <text evidence="3">The sequence shown here is derived from an EMBL/GenBank/DDBJ whole genome shotgun (WGS) entry which is preliminary data.</text>
</comment>
<evidence type="ECO:0000313" key="4">
    <source>
        <dbReference type="Proteomes" id="UP001589793"/>
    </source>
</evidence>
<evidence type="ECO:0008006" key="5">
    <source>
        <dbReference type="Google" id="ProtNLM"/>
    </source>
</evidence>
<dbReference type="RefSeq" id="WP_376981025.1">
    <property type="nucleotide sequence ID" value="NZ_JBHLSV010000014.1"/>
</dbReference>
<keyword evidence="2" id="KW-0732">Signal</keyword>
<keyword evidence="4" id="KW-1185">Reference proteome</keyword>
<dbReference type="PROSITE" id="PS51257">
    <property type="entry name" value="PROKAR_LIPOPROTEIN"/>
    <property type="match status" value="1"/>
</dbReference>
<protein>
    <recommendedName>
        <fullName evidence="5">ABC transporter substrate-binding protein</fullName>
    </recommendedName>
</protein>
<proteinExistence type="predicted"/>
<dbReference type="EMBL" id="JBHLSV010000014">
    <property type="protein sequence ID" value="MFC0674694.1"/>
    <property type="molecule type" value="Genomic_DNA"/>
</dbReference>
<feature type="chain" id="PRO_5045179811" description="ABC transporter substrate-binding protein" evidence="2">
    <location>
        <begin position="25"/>
        <end position="563"/>
    </location>
</feature>
<evidence type="ECO:0000256" key="1">
    <source>
        <dbReference type="SAM" id="MobiDB-lite"/>
    </source>
</evidence>
<accession>A0ABV6RDR9</accession>
<feature type="signal peptide" evidence="2">
    <location>
        <begin position="1"/>
        <end position="24"/>
    </location>
</feature>
<sequence>MTLTVSRRSLASLAAAGAAAPILASCTGDHRPVSSSPAYVAGSAELEVELAPEVDGVQYPESYDGPRARQRTRLTEEDAEFRIVVPAAPDVDMATNAHSRWLEETTGVRIVFETLPPGDDARPALTGMIASGNMPDAFMLGASMFSPSEIALYGEQGVFQGLGEHIDRWAPNLLETFSRMSNARALATAPDGDIYAFPSIGQCYHCSGGPTRLWIRGGLLSSIGLEEPRTIEEFESMLETIHGTGAQTGVTTTLTGERDTPPLAYFYSCFDNPGNDWLRRESGAVIHAGSDDAMRTTLALLRGWVEKGWLDPAAFTQDADQRDRLIGDTAHSPVAITSGWLPGEDPWTDFVAMAPVSAGDVDPVLPWDYWRAVDQNLMITSSCADPQLLVRWADAQMDLIGTTSARMGPPELGFSWSAEGELGIDGRQAIYTRTPQENGANLGWQDWGPYNQGLDLRNAERVDPAHRGLEATLYDATKLFEPYRMPEEATVYPGIFDTSQAAEVAEFETNIEAIRVRHIAQFIAGAADVSADSDWQTYQDELEAAGLSRYLELRELGMQTRGL</sequence>
<dbReference type="Gene3D" id="3.40.190.10">
    <property type="entry name" value="Periplasmic binding protein-like II"/>
    <property type="match status" value="2"/>
</dbReference>
<dbReference type="PANTHER" id="PTHR43649">
    <property type="entry name" value="ARABINOSE-BINDING PROTEIN-RELATED"/>
    <property type="match status" value="1"/>
</dbReference>
<reference evidence="3 4" key="1">
    <citation type="submission" date="2024-09" db="EMBL/GenBank/DDBJ databases">
        <authorList>
            <person name="Sun Q."/>
            <person name="Mori K."/>
        </authorList>
    </citation>
    <scope>NUCLEOTIDE SEQUENCE [LARGE SCALE GENOMIC DNA]</scope>
    <source>
        <strain evidence="3 4">CICC 10874</strain>
    </source>
</reference>
<dbReference type="InterPro" id="IPR006311">
    <property type="entry name" value="TAT_signal"/>
</dbReference>
<dbReference type="SUPFAM" id="SSF53850">
    <property type="entry name" value="Periplasmic binding protein-like II"/>
    <property type="match status" value="1"/>
</dbReference>
<name>A0ABV6RDR9_9MICO</name>
<dbReference type="InterPro" id="IPR050490">
    <property type="entry name" value="Bact_solute-bd_prot1"/>
</dbReference>
<evidence type="ECO:0000313" key="3">
    <source>
        <dbReference type="EMBL" id="MFC0674694.1"/>
    </source>
</evidence>
<feature type="region of interest" description="Disordered" evidence="1">
    <location>
        <begin position="55"/>
        <end position="74"/>
    </location>
</feature>